<accession>A0A2H3J901</accession>
<dbReference type="EMBL" id="KB467942">
    <property type="protein sequence ID" value="PCH38742.1"/>
    <property type="molecule type" value="Genomic_DNA"/>
</dbReference>
<keyword evidence="2" id="KW-1185">Reference proteome</keyword>
<name>A0A2H3J901_WOLCO</name>
<proteinExistence type="predicted"/>
<sequence>MLLGALAPPRASARWPLSMQSAVRDQSTDSMLVECSLGMFNMLMIHRALRKTMWSVGSSYDTPRRVRLQRPCGSCAPFTALEACGAVRHLLRSRLSTWIADGAYETIRGRSTTRVSPRHPPVAFAFRDVNLESTPAYISVLAGRDQGIKCTAAIMSSDAHPSLLSADSGDEPAFTAIYRAPGL</sequence>
<evidence type="ECO:0000313" key="2">
    <source>
        <dbReference type="Proteomes" id="UP000218811"/>
    </source>
</evidence>
<dbReference type="AlphaFoldDB" id="A0A2H3J901"/>
<organism evidence="1 2">
    <name type="scientific">Wolfiporia cocos (strain MD-104)</name>
    <name type="common">Brown rot fungus</name>
    <dbReference type="NCBI Taxonomy" id="742152"/>
    <lineage>
        <taxon>Eukaryota</taxon>
        <taxon>Fungi</taxon>
        <taxon>Dikarya</taxon>
        <taxon>Basidiomycota</taxon>
        <taxon>Agaricomycotina</taxon>
        <taxon>Agaricomycetes</taxon>
        <taxon>Polyporales</taxon>
        <taxon>Phaeolaceae</taxon>
        <taxon>Wolfiporia</taxon>
    </lineage>
</organism>
<evidence type="ECO:0000313" key="1">
    <source>
        <dbReference type="EMBL" id="PCH38742.1"/>
    </source>
</evidence>
<protein>
    <submittedName>
        <fullName evidence="1">Uncharacterized protein</fullName>
    </submittedName>
</protein>
<reference evidence="1 2" key="1">
    <citation type="journal article" date="2012" name="Science">
        <title>The Paleozoic origin of enzymatic lignin decomposition reconstructed from 31 fungal genomes.</title>
        <authorList>
            <person name="Floudas D."/>
            <person name="Binder M."/>
            <person name="Riley R."/>
            <person name="Barry K."/>
            <person name="Blanchette R.A."/>
            <person name="Henrissat B."/>
            <person name="Martinez A.T."/>
            <person name="Otillar R."/>
            <person name="Spatafora J.W."/>
            <person name="Yadav J.S."/>
            <person name="Aerts A."/>
            <person name="Benoit I."/>
            <person name="Boyd A."/>
            <person name="Carlson A."/>
            <person name="Copeland A."/>
            <person name="Coutinho P.M."/>
            <person name="de Vries R.P."/>
            <person name="Ferreira P."/>
            <person name="Findley K."/>
            <person name="Foster B."/>
            <person name="Gaskell J."/>
            <person name="Glotzer D."/>
            <person name="Gorecki P."/>
            <person name="Heitman J."/>
            <person name="Hesse C."/>
            <person name="Hori C."/>
            <person name="Igarashi K."/>
            <person name="Jurgens J.A."/>
            <person name="Kallen N."/>
            <person name="Kersten P."/>
            <person name="Kohler A."/>
            <person name="Kuees U."/>
            <person name="Kumar T.K.A."/>
            <person name="Kuo A."/>
            <person name="LaButti K."/>
            <person name="Larrondo L.F."/>
            <person name="Lindquist E."/>
            <person name="Ling A."/>
            <person name="Lombard V."/>
            <person name="Lucas S."/>
            <person name="Lundell T."/>
            <person name="Martin R."/>
            <person name="McLaughlin D.J."/>
            <person name="Morgenstern I."/>
            <person name="Morin E."/>
            <person name="Murat C."/>
            <person name="Nagy L.G."/>
            <person name="Nolan M."/>
            <person name="Ohm R.A."/>
            <person name="Patyshakuliyeva A."/>
            <person name="Rokas A."/>
            <person name="Ruiz-Duenas F.J."/>
            <person name="Sabat G."/>
            <person name="Salamov A."/>
            <person name="Samejima M."/>
            <person name="Schmutz J."/>
            <person name="Slot J.C."/>
            <person name="St John F."/>
            <person name="Stenlid J."/>
            <person name="Sun H."/>
            <person name="Sun S."/>
            <person name="Syed K."/>
            <person name="Tsang A."/>
            <person name="Wiebenga A."/>
            <person name="Young D."/>
            <person name="Pisabarro A."/>
            <person name="Eastwood D.C."/>
            <person name="Martin F."/>
            <person name="Cullen D."/>
            <person name="Grigoriev I.V."/>
            <person name="Hibbett D.S."/>
        </authorList>
    </citation>
    <scope>NUCLEOTIDE SEQUENCE [LARGE SCALE GENOMIC DNA]</scope>
    <source>
        <strain evidence="1 2">MD-104</strain>
    </source>
</reference>
<gene>
    <name evidence="1" type="ORF">WOLCODRAFT_149682</name>
</gene>
<dbReference type="Proteomes" id="UP000218811">
    <property type="component" value="Unassembled WGS sequence"/>
</dbReference>